<evidence type="ECO:0000313" key="1">
    <source>
        <dbReference type="EMBL" id="MDC7684970.1"/>
    </source>
</evidence>
<comment type="caution">
    <text evidence="1">The sequence shown here is derived from an EMBL/GenBank/DDBJ whole genome shotgun (WGS) entry which is preliminary data.</text>
</comment>
<dbReference type="EMBL" id="JAQQKX010000018">
    <property type="protein sequence ID" value="MDC7684970.1"/>
    <property type="molecule type" value="Genomic_DNA"/>
</dbReference>
<proteinExistence type="predicted"/>
<name>A0ABT5HY14_9CAUL</name>
<keyword evidence="2" id="KW-1185">Reference proteome</keyword>
<organism evidence="1 2">
    <name type="scientific">Asticcacaulis aquaticus</name>
    <dbReference type="NCBI Taxonomy" id="2984212"/>
    <lineage>
        <taxon>Bacteria</taxon>
        <taxon>Pseudomonadati</taxon>
        <taxon>Pseudomonadota</taxon>
        <taxon>Alphaproteobacteria</taxon>
        <taxon>Caulobacterales</taxon>
        <taxon>Caulobacteraceae</taxon>
        <taxon>Asticcacaulis</taxon>
    </lineage>
</organism>
<accession>A0ABT5HY14</accession>
<dbReference type="Proteomes" id="UP001214854">
    <property type="component" value="Unassembled WGS sequence"/>
</dbReference>
<reference evidence="1 2" key="1">
    <citation type="submission" date="2023-01" db="EMBL/GenBank/DDBJ databases">
        <title>Novel species of the genus Asticcacaulis isolated from rivers.</title>
        <authorList>
            <person name="Lu H."/>
        </authorList>
    </citation>
    <scope>NUCLEOTIDE SEQUENCE [LARGE SCALE GENOMIC DNA]</scope>
    <source>
        <strain evidence="1 2">BYS171W</strain>
    </source>
</reference>
<dbReference type="RefSeq" id="WP_272749461.1">
    <property type="nucleotide sequence ID" value="NZ_JAQQKX010000018.1"/>
</dbReference>
<gene>
    <name evidence="1" type="ORF">PQU92_16925</name>
</gene>
<evidence type="ECO:0000313" key="2">
    <source>
        <dbReference type="Proteomes" id="UP001214854"/>
    </source>
</evidence>
<protein>
    <submittedName>
        <fullName evidence="1">Uncharacterized protein</fullName>
    </submittedName>
</protein>
<sequence length="229" mass="26477">MIKRYPKNVPGDFYVEDGCCMSCGVPESEAGDMFEWDELETYVHCYVRRQPETPSDTEKMLNVVWNAEVECIRYAGSDPEIIRRLVQSGEGSVCDDNLRHQYRAEARDEVLFVRDNATPGTLAAEFHAYLFGIPGFDERPRYAVRMGAASEREAIIRLSWFAPHFHRLRFRRGSTESEWRVQIEPEIKEAGRAVCRILQGWLDSNANIRDQRWSSRAERMAGIAQPFAY</sequence>